<dbReference type="Gene3D" id="3.30.70.1290">
    <property type="entry name" value="Transposase IS200-like"/>
    <property type="match status" value="1"/>
</dbReference>
<sequence>MDVYMKGENDAVYRRKKDQSYYTNRHSCFLLQYHMVLVTKYRKPVLRGEVRDLVYQIIRDVFSERGLNILEMNGEEDHVHVLFEADGSSTLNSPSFLNYPD</sequence>
<dbReference type="SUPFAM" id="SSF143422">
    <property type="entry name" value="Transposase IS200-like"/>
    <property type="match status" value="1"/>
</dbReference>
<dbReference type="PANTHER" id="PTHR33360:SF2">
    <property type="entry name" value="TRANSPOSASE FOR INSERTION SEQUENCE ELEMENT IS200"/>
    <property type="match status" value="1"/>
</dbReference>
<reference evidence="2 3" key="1">
    <citation type="submission" date="2018-11" db="EMBL/GenBank/DDBJ databases">
        <title>Novel Erysipelotrichaceae bacterium isolated from small intestine of a swine.</title>
        <authorList>
            <person name="Kim J.S."/>
            <person name="Choe H."/>
            <person name="Lee Y.R."/>
            <person name="Kim K.M."/>
            <person name="Park D.S."/>
        </authorList>
    </citation>
    <scope>NUCLEOTIDE SEQUENCE [LARGE SCALE GENOMIC DNA]</scope>
    <source>
        <strain evidence="2 3">SG0102</strain>
    </source>
</reference>
<gene>
    <name evidence="2" type="ORF">SG0102_09040</name>
</gene>
<evidence type="ECO:0000313" key="2">
    <source>
        <dbReference type="EMBL" id="BBH25970.1"/>
    </source>
</evidence>
<dbReference type="GO" id="GO:0004803">
    <property type="term" value="F:transposase activity"/>
    <property type="evidence" value="ECO:0007669"/>
    <property type="project" value="InterPro"/>
</dbReference>
<feature type="domain" description="Transposase IS200-like" evidence="1">
    <location>
        <begin position="28"/>
        <end position="98"/>
    </location>
</feature>
<evidence type="ECO:0000259" key="1">
    <source>
        <dbReference type="SMART" id="SM01321"/>
    </source>
</evidence>
<dbReference type="Pfam" id="PF01797">
    <property type="entry name" value="Y1_Tnp"/>
    <property type="match status" value="1"/>
</dbReference>
<dbReference type="NCBIfam" id="NF033573">
    <property type="entry name" value="transpos_IS200"/>
    <property type="match status" value="1"/>
</dbReference>
<keyword evidence="3" id="KW-1185">Reference proteome</keyword>
<dbReference type="OrthoDB" id="9798161at2"/>
<dbReference type="KEGG" id="ebm:SG0102_09040"/>
<dbReference type="SMART" id="SM01321">
    <property type="entry name" value="Y1_Tnp"/>
    <property type="match status" value="1"/>
</dbReference>
<dbReference type="AlphaFoldDB" id="A0A3G9J486"/>
<dbReference type="EMBL" id="AP019309">
    <property type="protein sequence ID" value="BBH25970.1"/>
    <property type="molecule type" value="Genomic_DNA"/>
</dbReference>
<dbReference type="PANTHER" id="PTHR33360">
    <property type="entry name" value="TRANSPOSASE FOR INSERTION SEQUENCE ELEMENT IS200"/>
    <property type="match status" value="1"/>
</dbReference>
<dbReference type="GO" id="GO:0006313">
    <property type="term" value="P:DNA transposition"/>
    <property type="evidence" value="ECO:0007669"/>
    <property type="project" value="InterPro"/>
</dbReference>
<dbReference type="Proteomes" id="UP000268059">
    <property type="component" value="Chromosome"/>
</dbReference>
<protein>
    <recommendedName>
        <fullName evidence="1">Transposase IS200-like domain-containing protein</fullName>
    </recommendedName>
</protein>
<dbReference type="InterPro" id="IPR002686">
    <property type="entry name" value="Transposase_17"/>
</dbReference>
<organism evidence="2 3">
    <name type="scientific">Intestinibaculum porci</name>
    <dbReference type="NCBI Taxonomy" id="2487118"/>
    <lineage>
        <taxon>Bacteria</taxon>
        <taxon>Bacillati</taxon>
        <taxon>Bacillota</taxon>
        <taxon>Erysipelotrichia</taxon>
        <taxon>Erysipelotrichales</taxon>
        <taxon>Erysipelotrichaceae</taxon>
        <taxon>Intestinibaculum</taxon>
    </lineage>
</organism>
<dbReference type="RefSeq" id="WP_125118885.1">
    <property type="nucleotide sequence ID" value="NZ_AP019309.1"/>
</dbReference>
<dbReference type="InterPro" id="IPR036515">
    <property type="entry name" value="Transposase_17_sf"/>
</dbReference>
<evidence type="ECO:0000313" key="3">
    <source>
        <dbReference type="Proteomes" id="UP000268059"/>
    </source>
</evidence>
<accession>A0A3G9J486</accession>
<dbReference type="GO" id="GO:0003677">
    <property type="term" value="F:DNA binding"/>
    <property type="evidence" value="ECO:0007669"/>
    <property type="project" value="InterPro"/>
</dbReference>
<dbReference type="InParanoid" id="A0A3G9J486"/>
<name>A0A3G9J486_9FIRM</name>
<proteinExistence type="predicted"/>